<evidence type="ECO:0000256" key="2">
    <source>
        <dbReference type="ARBA" id="ARBA00022801"/>
    </source>
</evidence>
<organism evidence="4 5">
    <name type="scientific">Edaphobacter modestus</name>
    <dbReference type="NCBI Taxonomy" id="388466"/>
    <lineage>
        <taxon>Bacteria</taxon>
        <taxon>Pseudomonadati</taxon>
        <taxon>Acidobacteriota</taxon>
        <taxon>Terriglobia</taxon>
        <taxon>Terriglobales</taxon>
        <taxon>Acidobacteriaceae</taxon>
        <taxon>Edaphobacter</taxon>
    </lineage>
</organism>
<keyword evidence="2" id="KW-0378">Hydrolase</keyword>
<dbReference type="Gene3D" id="2.40.10.120">
    <property type="match status" value="1"/>
</dbReference>
<dbReference type="PANTHER" id="PTHR43343">
    <property type="entry name" value="PEPTIDASE S12"/>
    <property type="match status" value="1"/>
</dbReference>
<dbReference type="InterPro" id="IPR051201">
    <property type="entry name" value="Chloro_Bact_Ser_Proteases"/>
</dbReference>
<evidence type="ECO:0000313" key="4">
    <source>
        <dbReference type="EMBL" id="RZU41405.1"/>
    </source>
</evidence>
<accession>A0A4Q7YWE8</accession>
<dbReference type="GO" id="GO:0004252">
    <property type="term" value="F:serine-type endopeptidase activity"/>
    <property type="evidence" value="ECO:0007669"/>
    <property type="project" value="InterPro"/>
</dbReference>
<dbReference type="AlphaFoldDB" id="A0A4Q7YWE8"/>
<dbReference type="PANTHER" id="PTHR43343:SF3">
    <property type="entry name" value="PROTEASE DO-LIKE 8, CHLOROPLASTIC"/>
    <property type="match status" value="1"/>
</dbReference>
<keyword evidence="5" id="KW-1185">Reference proteome</keyword>
<dbReference type="Proteomes" id="UP000292958">
    <property type="component" value="Unassembled WGS sequence"/>
</dbReference>
<protein>
    <submittedName>
        <fullName evidence="4">S1-C subfamily serine protease</fullName>
    </submittedName>
</protein>
<dbReference type="Pfam" id="PF13365">
    <property type="entry name" value="Trypsin_2"/>
    <property type="match status" value="1"/>
</dbReference>
<dbReference type="SUPFAM" id="SSF50156">
    <property type="entry name" value="PDZ domain-like"/>
    <property type="match status" value="1"/>
</dbReference>
<dbReference type="Pfam" id="PF13180">
    <property type="entry name" value="PDZ_2"/>
    <property type="match status" value="1"/>
</dbReference>
<name>A0A4Q7YWE8_9BACT</name>
<gene>
    <name evidence="4" type="ORF">BDD14_2927</name>
</gene>
<keyword evidence="1 4" id="KW-0645">Protease</keyword>
<dbReference type="PROSITE" id="PS50106">
    <property type="entry name" value="PDZ"/>
    <property type="match status" value="1"/>
</dbReference>
<dbReference type="OrthoDB" id="9758917at2"/>
<dbReference type="InterPro" id="IPR009003">
    <property type="entry name" value="Peptidase_S1_PA"/>
</dbReference>
<dbReference type="InterPro" id="IPR001940">
    <property type="entry name" value="Peptidase_S1C"/>
</dbReference>
<reference evidence="4 5" key="1">
    <citation type="submission" date="2019-02" db="EMBL/GenBank/DDBJ databases">
        <title>Genomic Encyclopedia of Archaeal and Bacterial Type Strains, Phase II (KMG-II): from individual species to whole genera.</title>
        <authorList>
            <person name="Goeker M."/>
        </authorList>
    </citation>
    <scope>NUCLEOTIDE SEQUENCE [LARGE SCALE GENOMIC DNA]</scope>
    <source>
        <strain evidence="4 5">DSM 18101</strain>
    </source>
</reference>
<evidence type="ECO:0000259" key="3">
    <source>
        <dbReference type="PROSITE" id="PS50106"/>
    </source>
</evidence>
<dbReference type="PRINTS" id="PR00834">
    <property type="entry name" value="PROTEASES2C"/>
</dbReference>
<dbReference type="EMBL" id="SHKW01000001">
    <property type="protein sequence ID" value="RZU41405.1"/>
    <property type="molecule type" value="Genomic_DNA"/>
</dbReference>
<evidence type="ECO:0000313" key="5">
    <source>
        <dbReference type="Proteomes" id="UP000292958"/>
    </source>
</evidence>
<dbReference type="GO" id="GO:0006508">
    <property type="term" value="P:proteolysis"/>
    <property type="evidence" value="ECO:0007669"/>
    <property type="project" value="UniProtKB-KW"/>
</dbReference>
<proteinExistence type="predicted"/>
<dbReference type="Gene3D" id="2.30.42.10">
    <property type="match status" value="1"/>
</dbReference>
<comment type="caution">
    <text evidence="4">The sequence shown here is derived from an EMBL/GenBank/DDBJ whole genome shotgun (WGS) entry which is preliminary data.</text>
</comment>
<dbReference type="RefSeq" id="WP_130419333.1">
    <property type="nucleotide sequence ID" value="NZ_SHKW01000001.1"/>
</dbReference>
<sequence length="403" mass="42714">MKLRPVLLVVLLLSGFYYVTTHSSSTGRLFPWLHPASDADTGSNTTSVSGPGGSFQLTEASAAPAFDTEEQQNIAVYKKALPSVVNITSTEVAFDFFYGSVPQQGQGSGFILTKEGLILTNNHVIGNAERLEVMLSDKHKYKARRLAADNNHDLALIKIDAPNLTPVTLSNSRDLVVGQRVYAIGNPFGLNGTMTRGIISAIRSIRGPQGNPIEDAIQTDAAVNPGNSGGPLLNSRGEVIGITTMIASNGADQSSGIGFAIPIDTARAMLDDYAKYGYIRRPTLDIVTLPIGPDIAEQIGLPADYGILIERLLPGGAAEKAGLHGGTQRAYQGNIPVMLGGDLIVAMDGQEITSPQDLSAAMNSHRAGDTVTITIFRGRKRMDVKVTLGDARNQQQASSAQST</sequence>
<dbReference type="SUPFAM" id="SSF50494">
    <property type="entry name" value="Trypsin-like serine proteases"/>
    <property type="match status" value="1"/>
</dbReference>
<feature type="domain" description="PDZ" evidence="3">
    <location>
        <begin position="286"/>
        <end position="379"/>
    </location>
</feature>
<dbReference type="SMART" id="SM00228">
    <property type="entry name" value="PDZ"/>
    <property type="match status" value="1"/>
</dbReference>
<dbReference type="InterPro" id="IPR036034">
    <property type="entry name" value="PDZ_sf"/>
</dbReference>
<evidence type="ECO:0000256" key="1">
    <source>
        <dbReference type="ARBA" id="ARBA00022670"/>
    </source>
</evidence>
<dbReference type="InterPro" id="IPR001478">
    <property type="entry name" value="PDZ"/>
</dbReference>